<proteinExistence type="predicted"/>
<gene>
    <name evidence="1" type="ORF">AA347_00667</name>
</gene>
<name>A0A1C7WQU5_9BACT</name>
<dbReference type="Proteomes" id="UP000092987">
    <property type="component" value="Unassembled WGS sequence"/>
</dbReference>
<protein>
    <submittedName>
        <fullName evidence="1">Uncharacterized protein</fullName>
    </submittedName>
</protein>
<keyword evidence="2" id="KW-1185">Reference proteome</keyword>
<accession>A0A1C7WQU5</accession>
<dbReference type="EMBL" id="LLKQ01000001">
    <property type="protein sequence ID" value="OCL95215.1"/>
    <property type="molecule type" value="Genomic_DNA"/>
</dbReference>
<dbReference type="RefSeq" id="WP_066247463.1">
    <property type="nucleotide sequence ID" value="NZ_CP035926.1"/>
</dbReference>
<sequence>MQNNKNLKQFKEAKAGVNLFYNLVENANSYNELLEILNNLSGYFLRIGNEKNNRVNKNIIVFTEYFRIEANKKRDIQTVVNNAKSKRLSFKKSYKDYIEDYLILSKRGYSSREIAAYSEKHFKIKVSKTTINNIIKEHKGEN</sequence>
<organism evidence="1 2">
    <name type="scientific">Aliarcobacter thereius LMG 24486</name>
    <dbReference type="NCBI Taxonomy" id="1032240"/>
    <lineage>
        <taxon>Bacteria</taxon>
        <taxon>Pseudomonadati</taxon>
        <taxon>Campylobacterota</taxon>
        <taxon>Epsilonproteobacteria</taxon>
        <taxon>Campylobacterales</taxon>
        <taxon>Arcobacteraceae</taxon>
        <taxon>Aliarcobacter</taxon>
    </lineage>
</organism>
<reference evidence="1 2" key="1">
    <citation type="submission" date="2015-10" db="EMBL/GenBank/DDBJ databases">
        <authorList>
            <person name="Rovetto F.F."/>
            <person name="Cocolin L.L."/>
            <person name="Illeghems K.K."/>
            <person name="Van Nieuwerbuegh F.F."/>
            <person name="Houf K.K."/>
        </authorList>
    </citation>
    <scope>NUCLEOTIDE SEQUENCE [LARGE SCALE GENOMIC DNA]</scope>
    <source>
        <strain evidence="1 2">LMG 24486</strain>
    </source>
</reference>
<evidence type="ECO:0000313" key="1">
    <source>
        <dbReference type="EMBL" id="OCL95215.1"/>
    </source>
</evidence>
<evidence type="ECO:0000313" key="2">
    <source>
        <dbReference type="Proteomes" id="UP000092987"/>
    </source>
</evidence>
<comment type="caution">
    <text evidence="1">The sequence shown here is derived from an EMBL/GenBank/DDBJ whole genome shotgun (WGS) entry which is preliminary data.</text>
</comment>